<dbReference type="EMBL" id="LT981265">
    <property type="protein sequence ID" value="SPC34737.1"/>
    <property type="molecule type" value="Genomic_DNA"/>
</dbReference>
<protein>
    <submittedName>
        <fullName evidence="1">Uncharacterized protein</fullName>
    </submittedName>
</protein>
<sequence length="213" mass="23854">MSSLLRKRNILFAISIILIASGLLILTIPSIPAASSIKDVKGDADALPLFPNKPVPMVRGYHDILNASVKRVDDGLLFSIELADGIEHYRDGYEVVYIWSIEYITASLQKREYKLVIPYFPEEQGLSVKGWYLAVFNASSNEWLIPMLKVEDMRGNRVDIDLDTRVIGEPILFWWSVDVMVNVDTAVHGQPDYLMDSAPDGGKAMLSPLLTWG</sequence>
<proteinExistence type="predicted"/>
<name>A0A2K5ASY6_9ARCH</name>
<gene>
    <name evidence="1" type="ORF">NCAV_1572</name>
</gene>
<evidence type="ECO:0000313" key="2">
    <source>
        <dbReference type="Proteomes" id="UP000236248"/>
    </source>
</evidence>
<organism evidence="1 2">
    <name type="scientific">Candidatus Nitrosocaldus cavascurensis</name>
    <dbReference type="NCBI Taxonomy" id="2058097"/>
    <lineage>
        <taxon>Archaea</taxon>
        <taxon>Nitrososphaerota</taxon>
        <taxon>Nitrososphaeria</taxon>
        <taxon>Candidatus Nitrosocaldales</taxon>
        <taxon>Candidatus Nitrosocaldaceae</taxon>
        <taxon>Candidatus Nitrosocaldus</taxon>
    </lineage>
</organism>
<dbReference type="Proteomes" id="UP000236248">
    <property type="component" value="Chromosome NCAV"/>
</dbReference>
<reference evidence="2" key="1">
    <citation type="submission" date="2018-01" db="EMBL/GenBank/DDBJ databases">
        <authorList>
            <person name="Kerou L M."/>
        </authorList>
    </citation>
    <scope>NUCLEOTIDE SEQUENCE [LARGE SCALE GENOMIC DNA]</scope>
    <source>
        <strain evidence="2">SCU2</strain>
    </source>
</reference>
<dbReference type="RefSeq" id="WP_103286661.1">
    <property type="nucleotide sequence ID" value="NZ_LT981265.1"/>
</dbReference>
<keyword evidence="2" id="KW-1185">Reference proteome</keyword>
<dbReference type="GeneID" id="41595562"/>
<evidence type="ECO:0000313" key="1">
    <source>
        <dbReference type="EMBL" id="SPC34737.1"/>
    </source>
</evidence>
<dbReference type="KEGG" id="ncv:NCAV_1572"/>
<accession>A0A2K5ASY6</accession>
<dbReference type="AlphaFoldDB" id="A0A2K5ASY6"/>